<dbReference type="PANTHER" id="PTHR48155:SF1">
    <property type="entry name" value="F-BOX DOMAIN-CONTAINING PROTEIN"/>
    <property type="match status" value="1"/>
</dbReference>
<dbReference type="Gene3D" id="1.20.1280.50">
    <property type="match status" value="1"/>
</dbReference>
<dbReference type="SMART" id="SM00256">
    <property type="entry name" value="FBOX"/>
    <property type="match status" value="1"/>
</dbReference>
<evidence type="ECO:0000313" key="3">
    <source>
        <dbReference type="Proteomes" id="UP001341281"/>
    </source>
</evidence>
<dbReference type="Pfam" id="PF00646">
    <property type="entry name" value="F-box"/>
    <property type="match status" value="1"/>
</dbReference>
<feature type="domain" description="F-box" evidence="1">
    <location>
        <begin position="39"/>
        <end position="85"/>
    </location>
</feature>
<proteinExistence type="predicted"/>
<evidence type="ECO:0000259" key="1">
    <source>
        <dbReference type="PROSITE" id="PS50181"/>
    </source>
</evidence>
<evidence type="ECO:0000313" key="2">
    <source>
        <dbReference type="EMBL" id="WVZ65433.1"/>
    </source>
</evidence>
<dbReference type="AlphaFoldDB" id="A0AAQ3T2F2"/>
<dbReference type="InterPro" id="IPR036047">
    <property type="entry name" value="F-box-like_dom_sf"/>
</dbReference>
<dbReference type="PROSITE" id="PS50181">
    <property type="entry name" value="FBOX"/>
    <property type="match status" value="1"/>
</dbReference>
<dbReference type="Proteomes" id="UP001341281">
    <property type="component" value="Chromosome 03"/>
</dbReference>
<reference evidence="2 3" key="1">
    <citation type="submission" date="2024-02" db="EMBL/GenBank/DDBJ databases">
        <title>High-quality chromosome-scale genome assembly of Pensacola bahiagrass (Paspalum notatum Flugge var. saurae).</title>
        <authorList>
            <person name="Vega J.M."/>
            <person name="Podio M."/>
            <person name="Orjuela J."/>
            <person name="Siena L.A."/>
            <person name="Pessino S.C."/>
            <person name="Combes M.C."/>
            <person name="Mariac C."/>
            <person name="Albertini E."/>
            <person name="Pupilli F."/>
            <person name="Ortiz J.P.A."/>
            <person name="Leblanc O."/>
        </authorList>
    </citation>
    <scope>NUCLEOTIDE SEQUENCE [LARGE SCALE GENOMIC DNA]</scope>
    <source>
        <strain evidence="2">R1</strain>
        <tissue evidence="2">Leaf</tissue>
    </source>
</reference>
<gene>
    <name evidence="2" type="ORF">U9M48_014797</name>
</gene>
<keyword evidence="3" id="KW-1185">Reference proteome</keyword>
<accession>A0AAQ3T2F2</accession>
<name>A0AAQ3T2F2_PASNO</name>
<dbReference type="EMBL" id="CP144747">
    <property type="protein sequence ID" value="WVZ65433.1"/>
    <property type="molecule type" value="Genomic_DNA"/>
</dbReference>
<dbReference type="SUPFAM" id="SSF81383">
    <property type="entry name" value="F-box domain"/>
    <property type="match status" value="1"/>
</dbReference>
<dbReference type="InterPro" id="IPR001810">
    <property type="entry name" value="F-box_dom"/>
</dbReference>
<sequence length="260" mass="29763">MSELPLFHLLHPTLRPPLIRPLLAGAISPADRIMTDRSDAQIGRLPEHLIVEIFIRLPVCEWLQIACVNKNWASIFQGEYLWQTAIARNWPAAGLRKRWPGPIPRGSARRRFQALYVSENLVQSGEEIDELVGHTYLYLKEQLERPAMPPSSILHGTIIDQFIACGKTGEKAHDLASKIWLAVIDGLKENEQTFLLLKHLAREGEFFLPFPYSRSYKVLWRVFDKLFTDFRDCFSGADYLDALSTAKSRFQPVPSTWLGH</sequence>
<organism evidence="2 3">
    <name type="scientific">Paspalum notatum var. saurae</name>
    <dbReference type="NCBI Taxonomy" id="547442"/>
    <lineage>
        <taxon>Eukaryota</taxon>
        <taxon>Viridiplantae</taxon>
        <taxon>Streptophyta</taxon>
        <taxon>Embryophyta</taxon>
        <taxon>Tracheophyta</taxon>
        <taxon>Spermatophyta</taxon>
        <taxon>Magnoliopsida</taxon>
        <taxon>Liliopsida</taxon>
        <taxon>Poales</taxon>
        <taxon>Poaceae</taxon>
        <taxon>PACMAD clade</taxon>
        <taxon>Panicoideae</taxon>
        <taxon>Andropogonodae</taxon>
        <taxon>Paspaleae</taxon>
        <taxon>Paspalinae</taxon>
        <taxon>Paspalum</taxon>
    </lineage>
</organism>
<protein>
    <recommendedName>
        <fullName evidence="1">F-box domain-containing protein</fullName>
    </recommendedName>
</protein>
<dbReference type="PANTHER" id="PTHR48155">
    <property type="entry name" value="OS09G0497600 PROTEIN"/>
    <property type="match status" value="1"/>
</dbReference>